<evidence type="ECO:0000313" key="3">
    <source>
        <dbReference type="EnsemblPlants" id="AET6Gv20465900.17"/>
    </source>
</evidence>
<keyword evidence="4" id="KW-1185">Reference proteome</keyword>
<dbReference type="AlphaFoldDB" id="A0A453NSB8"/>
<dbReference type="GO" id="GO:0007035">
    <property type="term" value="P:vacuolar acidification"/>
    <property type="evidence" value="ECO:0007669"/>
    <property type="project" value="TreeGrafter"/>
</dbReference>
<protein>
    <recommendedName>
        <fullName evidence="5">Peptidylprolyl isomerase</fullName>
    </recommendedName>
</protein>
<evidence type="ECO:0000313" key="4">
    <source>
        <dbReference type="Proteomes" id="UP000015105"/>
    </source>
</evidence>
<reference evidence="4" key="1">
    <citation type="journal article" date="2014" name="Science">
        <title>Ancient hybridizations among the ancestral genomes of bread wheat.</title>
        <authorList>
            <consortium name="International Wheat Genome Sequencing Consortium,"/>
            <person name="Marcussen T."/>
            <person name="Sandve S.R."/>
            <person name="Heier L."/>
            <person name="Spannagl M."/>
            <person name="Pfeifer M."/>
            <person name="Jakobsen K.S."/>
            <person name="Wulff B.B."/>
            <person name="Steuernagel B."/>
            <person name="Mayer K.F."/>
            <person name="Olsen O.A."/>
        </authorList>
    </citation>
    <scope>NUCLEOTIDE SEQUENCE [LARGE SCALE GENOMIC DNA]</scope>
    <source>
        <strain evidence="4">cv. AL8/78</strain>
    </source>
</reference>
<reference evidence="3" key="4">
    <citation type="submission" date="2019-03" db="UniProtKB">
        <authorList>
            <consortium name="EnsemblPlants"/>
        </authorList>
    </citation>
    <scope>IDENTIFICATION</scope>
</reference>
<dbReference type="InterPro" id="IPR022879">
    <property type="entry name" value="V-ATPase_su_B/beta"/>
</dbReference>
<dbReference type="Gene3D" id="3.40.50.12240">
    <property type="match status" value="1"/>
</dbReference>
<reference evidence="4" key="2">
    <citation type="journal article" date="2017" name="Nat. Plants">
        <title>The Aegilops tauschii genome reveals multiple impacts of transposons.</title>
        <authorList>
            <person name="Zhao G."/>
            <person name="Zou C."/>
            <person name="Li K."/>
            <person name="Wang K."/>
            <person name="Li T."/>
            <person name="Gao L."/>
            <person name="Zhang X."/>
            <person name="Wang H."/>
            <person name="Yang Z."/>
            <person name="Liu X."/>
            <person name="Jiang W."/>
            <person name="Mao L."/>
            <person name="Kong X."/>
            <person name="Jiao Y."/>
            <person name="Jia J."/>
        </authorList>
    </citation>
    <scope>NUCLEOTIDE SEQUENCE [LARGE SCALE GENOMIC DNA]</scope>
    <source>
        <strain evidence="4">cv. AL8/78</strain>
    </source>
</reference>
<dbReference type="EnsemblPlants" id="AET6Gv20465900.17">
    <property type="protein sequence ID" value="AET6Gv20465900.17"/>
    <property type="gene ID" value="AET6Gv20465900"/>
</dbReference>
<dbReference type="Proteomes" id="UP000015105">
    <property type="component" value="Chromosome 6D"/>
</dbReference>
<evidence type="ECO:0000256" key="2">
    <source>
        <dbReference type="ARBA" id="ARBA00023065"/>
    </source>
</evidence>
<dbReference type="GO" id="GO:0046961">
    <property type="term" value="F:proton-transporting ATPase activity, rotational mechanism"/>
    <property type="evidence" value="ECO:0007669"/>
    <property type="project" value="TreeGrafter"/>
</dbReference>
<evidence type="ECO:0008006" key="5">
    <source>
        <dbReference type="Google" id="ProtNLM"/>
    </source>
</evidence>
<dbReference type="PANTHER" id="PTHR43389">
    <property type="entry name" value="V-TYPE PROTON ATPASE SUBUNIT B"/>
    <property type="match status" value="1"/>
</dbReference>
<evidence type="ECO:0000256" key="1">
    <source>
        <dbReference type="ARBA" id="ARBA00022448"/>
    </source>
</evidence>
<reference evidence="3" key="3">
    <citation type="journal article" date="2017" name="Nature">
        <title>Genome sequence of the progenitor of the wheat D genome Aegilops tauschii.</title>
        <authorList>
            <person name="Luo M.C."/>
            <person name="Gu Y.Q."/>
            <person name="Puiu D."/>
            <person name="Wang H."/>
            <person name="Twardziok S.O."/>
            <person name="Deal K.R."/>
            <person name="Huo N."/>
            <person name="Zhu T."/>
            <person name="Wang L."/>
            <person name="Wang Y."/>
            <person name="McGuire P.E."/>
            <person name="Liu S."/>
            <person name="Long H."/>
            <person name="Ramasamy R.K."/>
            <person name="Rodriguez J.C."/>
            <person name="Van S.L."/>
            <person name="Yuan L."/>
            <person name="Wang Z."/>
            <person name="Xia Z."/>
            <person name="Xiao L."/>
            <person name="Anderson O.D."/>
            <person name="Ouyang S."/>
            <person name="Liang Y."/>
            <person name="Zimin A.V."/>
            <person name="Pertea G."/>
            <person name="Qi P."/>
            <person name="Bennetzen J.L."/>
            <person name="Dai X."/>
            <person name="Dawson M.W."/>
            <person name="Muller H.G."/>
            <person name="Kugler K."/>
            <person name="Rivarola-Duarte L."/>
            <person name="Spannagl M."/>
            <person name="Mayer K.F.X."/>
            <person name="Lu F.H."/>
            <person name="Bevan M.W."/>
            <person name="Leroy P."/>
            <person name="Li P."/>
            <person name="You F.M."/>
            <person name="Sun Q."/>
            <person name="Liu Z."/>
            <person name="Lyons E."/>
            <person name="Wicker T."/>
            <person name="Salzberg S.L."/>
            <person name="Devos K.M."/>
            <person name="Dvorak J."/>
        </authorList>
    </citation>
    <scope>NUCLEOTIDE SEQUENCE [LARGE SCALE GENOMIC DNA]</scope>
    <source>
        <strain evidence="3">cv. AL8/78</strain>
    </source>
</reference>
<keyword evidence="2" id="KW-0406">Ion transport</keyword>
<proteinExistence type="predicted"/>
<accession>A0A453NSB8</accession>
<keyword evidence="1" id="KW-0813">Transport</keyword>
<dbReference type="Gramene" id="AET6Gv20465900.17">
    <property type="protein sequence ID" value="AET6Gv20465900.17"/>
    <property type="gene ID" value="AET6Gv20465900"/>
</dbReference>
<sequence length="57" mass="6081">MSCVPLKVFEGTSGIDNKYTTVQFTGEVLKTPVSLDMLGRIFNGSGKPIDNGPPILP</sequence>
<organism evidence="3 4">
    <name type="scientific">Aegilops tauschii subsp. strangulata</name>
    <name type="common">Goatgrass</name>
    <dbReference type="NCBI Taxonomy" id="200361"/>
    <lineage>
        <taxon>Eukaryota</taxon>
        <taxon>Viridiplantae</taxon>
        <taxon>Streptophyta</taxon>
        <taxon>Embryophyta</taxon>
        <taxon>Tracheophyta</taxon>
        <taxon>Spermatophyta</taxon>
        <taxon>Magnoliopsida</taxon>
        <taxon>Liliopsida</taxon>
        <taxon>Poales</taxon>
        <taxon>Poaceae</taxon>
        <taxon>BOP clade</taxon>
        <taxon>Pooideae</taxon>
        <taxon>Triticodae</taxon>
        <taxon>Triticeae</taxon>
        <taxon>Triticinae</taxon>
        <taxon>Aegilops</taxon>
    </lineage>
</organism>
<dbReference type="PANTHER" id="PTHR43389:SF4">
    <property type="entry name" value="V-TYPE PROTON ATPASE SUBUNIT B"/>
    <property type="match status" value="1"/>
</dbReference>
<name>A0A453NSB8_AEGTS</name>
<reference evidence="3" key="5">
    <citation type="journal article" date="2021" name="G3 (Bethesda)">
        <title>Aegilops tauschii genome assembly Aet v5.0 features greater sequence contiguity and improved annotation.</title>
        <authorList>
            <person name="Wang L."/>
            <person name="Zhu T."/>
            <person name="Rodriguez J.C."/>
            <person name="Deal K.R."/>
            <person name="Dubcovsky J."/>
            <person name="McGuire P.E."/>
            <person name="Lux T."/>
            <person name="Spannagl M."/>
            <person name="Mayer K.F.X."/>
            <person name="Baldrich P."/>
            <person name="Meyers B.C."/>
            <person name="Huo N."/>
            <person name="Gu Y.Q."/>
            <person name="Zhou H."/>
            <person name="Devos K.M."/>
            <person name="Bennetzen J.L."/>
            <person name="Unver T."/>
            <person name="Budak H."/>
            <person name="Gulick P.J."/>
            <person name="Galiba G."/>
            <person name="Kalapos B."/>
            <person name="Nelson D.R."/>
            <person name="Li P."/>
            <person name="You F.M."/>
            <person name="Luo M.C."/>
            <person name="Dvorak J."/>
        </authorList>
    </citation>
    <scope>NUCLEOTIDE SEQUENCE [LARGE SCALE GENOMIC DNA]</scope>
    <source>
        <strain evidence="3">cv. AL8/78</strain>
    </source>
</reference>